<sequence>MKKLALALAVFVTCAFAGPAHAEKKFSFELGTGGAYNFDTNLVIDPGNGEKREDFTAQYDNKPFEDALYYMMRVGMWGGDGNAWEIELIHHKLYLSNPPSSIQSMEMTHGYNLITINRAWMMEGDYIFRLGAGIVLPHLEGSTKSGREFEGEEIFGQEFAFGGPTVQTAVSKRFYITKTIFANLEGKLTASYAKFDMEGGGEVVAPNIAAHAILSFGFDYARD</sequence>
<reference evidence="1" key="1">
    <citation type="submission" date="2018-06" db="EMBL/GenBank/DDBJ databases">
        <authorList>
            <person name="Zhirakovskaya E."/>
        </authorList>
    </citation>
    <scope>NUCLEOTIDE SEQUENCE</scope>
</reference>
<dbReference type="AlphaFoldDB" id="A0A3B1BN17"/>
<organism evidence="1">
    <name type="scientific">hydrothermal vent metagenome</name>
    <dbReference type="NCBI Taxonomy" id="652676"/>
    <lineage>
        <taxon>unclassified sequences</taxon>
        <taxon>metagenomes</taxon>
        <taxon>ecological metagenomes</taxon>
    </lineage>
</organism>
<dbReference type="EMBL" id="UOGC01000086">
    <property type="protein sequence ID" value="VAX19339.1"/>
    <property type="molecule type" value="Genomic_DNA"/>
</dbReference>
<accession>A0A3B1BN17</accession>
<evidence type="ECO:0000313" key="1">
    <source>
        <dbReference type="EMBL" id="VAX19339.1"/>
    </source>
</evidence>
<name>A0A3B1BN17_9ZZZZ</name>
<gene>
    <name evidence="1" type="ORF">MNBD_NITROSPINAE01-236</name>
</gene>
<proteinExistence type="predicted"/>
<protein>
    <recommendedName>
        <fullName evidence="2">Outer membrane protein beta-barrel domain-containing protein</fullName>
    </recommendedName>
</protein>
<evidence type="ECO:0008006" key="2">
    <source>
        <dbReference type="Google" id="ProtNLM"/>
    </source>
</evidence>